<comment type="caution">
    <text evidence="3">The sequence shown here is derived from an EMBL/GenBank/DDBJ whole genome shotgun (WGS) entry which is preliminary data.</text>
</comment>
<organism evidence="3 4">
    <name type="scientific">Lupinus luteus</name>
    <name type="common">European yellow lupine</name>
    <dbReference type="NCBI Taxonomy" id="3873"/>
    <lineage>
        <taxon>Eukaryota</taxon>
        <taxon>Viridiplantae</taxon>
        <taxon>Streptophyta</taxon>
        <taxon>Embryophyta</taxon>
        <taxon>Tracheophyta</taxon>
        <taxon>Spermatophyta</taxon>
        <taxon>Magnoliopsida</taxon>
        <taxon>eudicotyledons</taxon>
        <taxon>Gunneridae</taxon>
        <taxon>Pentapetalae</taxon>
        <taxon>rosids</taxon>
        <taxon>fabids</taxon>
        <taxon>Fabales</taxon>
        <taxon>Fabaceae</taxon>
        <taxon>Papilionoideae</taxon>
        <taxon>50 kb inversion clade</taxon>
        <taxon>genistoids sensu lato</taxon>
        <taxon>core genistoids</taxon>
        <taxon>Genisteae</taxon>
        <taxon>Lupinus</taxon>
    </lineage>
</organism>
<gene>
    <name evidence="3" type="ORF">LLUT_LOCUS30836</name>
</gene>
<keyword evidence="4" id="KW-1185">Reference proteome</keyword>
<accession>A0AAV1Y8V8</accession>
<dbReference type="PANTHER" id="PTHR37610:SF55">
    <property type="entry name" value="RETROTRANSPOSON COPIA-LIKE N-TERMINAL DOMAIN-CONTAINING PROTEIN"/>
    <property type="match status" value="1"/>
</dbReference>
<dbReference type="InterPro" id="IPR029472">
    <property type="entry name" value="Copia-like_N"/>
</dbReference>
<evidence type="ECO:0000313" key="3">
    <source>
        <dbReference type="EMBL" id="CAL0329776.1"/>
    </source>
</evidence>
<dbReference type="Proteomes" id="UP001497480">
    <property type="component" value="Unassembled WGS sequence"/>
</dbReference>
<dbReference type="EMBL" id="CAXHTB010000022">
    <property type="protein sequence ID" value="CAL0329776.1"/>
    <property type="molecule type" value="Genomic_DNA"/>
</dbReference>
<name>A0AAV1Y8V8_LUPLU</name>
<dbReference type="PANTHER" id="PTHR37610">
    <property type="entry name" value="CCHC-TYPE DOMAIN-CONTAINING PROTEIN"/>
    <property type="match status" value="1"/>
</dbReference>
<dbReference type="AlphaFoldDB" id="A0AAV1Y8V8"/>
<proteinExistence type="predicted"/>
<evidence type="ECO:0000313" key="4">
    <source>
        <dbReference type="Proteomes" id="UP001497480"/>
    </source>
</evidence>
<feature type="domain" description="Retrotransposon Copia-like N-terminal" evidence="2">
    <location>
        <begin position="28"/>
        <end position="74"/>
    </location>
</feature>
<dbReference type="Pfam" id="PF14244">
    <property type="entry name" value="Retrotran_gag_3"/>
    <property type="match status" value="1"/>
</dbReference>
<sequence>MEDEVEEIQNPQHLLDDSLNPRSPFYLHPGENPGHALVAPPLNGKNYHSWSRAMRRALSSKNKFRFVDGRIQAPQETDPIFDVWERCNNMVISWITRSLNQSIAQSTVYIDSAQELWEDLKERFSKGDHFRMSDVLQELHSIKQGDRDVSAFHTDVKTLWEELEDLRALPGCTNSSYGAFTKNQQGFLYGLAARKTT</sequence>
<evidence type="ECO:0000256" key="1">
    <source>
        <dbReference type="SAM" id="MobiDB-lite"/>
    </source>
</evidence>
<feature type="region of interest" description="Disordered" evidence="1">
    <location>
        <begin position="1"/>
        <end position="25"/>
    </location>
</feature>
<protein>
    <recommendedName>
        <fullName evidence="2">Retrotransposon Copia-like N-terminal domain-containing protein</fullName>
    </recommendedName>
</protein>
<evidence type="ECO:0000259" key="2">
    <source>
        <dbReference type="Pfam" id="PF14244"/>
    </source>
</evidence>
<reference evidence="3 4" key="1">
    <citation type="submission" date="2024-03" db="EMBL/GenBank/DDBJ databases">
        <authorList>
            <person name="Martinez-Hernandez J."/>
        </authorList>
    </citation>
    <scope>NUCLEOTIDE SEQUENCE [LARGE SCALE GENOMIC DNA]</scope>
</reference>